<name>A0A5B8WFI5_9CAUD</name>
<keyword evidence="1" id="KW-0472">Membrane</keyword>
<evidence type="ECO:0000313" key="3">
    <source>
        <dbReference type="Proteomes" id="UP000321915"/>
    </source>
</evidence>
<sequence>MHFVMPEAPVVLTEREVIEANRRQARTEFMKSFGKSFVIGFSATFVTTLGVLTAVAAINANRNEDSEDEDLD</sequence>
<protein>
    <submittedName>
        <fullName evidence="2">Uncharacterized protein</fullName>
    </submittedName>
</protein>
<keyword evidence="3" id="KW-1185">Reference proteome</keyword>
<proteinExistence type="predicted"/>
<gene>
    <name evidence="2" type="primary">60</name>
    <name evidence="2" type="ORF">SEA_QUI_60</name>
</gene>
<evidence type="ECO:0000313" key="2">
    <source>
        <dbReference type="EMBL" id="QED11550.1"/>
    </source>
</evidence>
<dbReference type="Proteomes" id="UP000321915">
    <property type="component" value="Segment"/>
</dbReference>
<organism evidence="2 3">
    <name type="scientific">Arthrobacter phage Qui</name>
    <dbReference type="NCBI Taxonomy" id="2603260"/>
    <lineage>
        <taxon>Viruses</taxon>
        <taxon>Duplodnaviria</taxon>
        <taxon>Heunggongvirae</taxon>
        <taxon>Uroviricota</taxon>
        <taxon>Caudoviricetes</taxon>
        <taxon>Quivirus</taxon>
        <taxon>Quivirus qui</taxon>
    </lineage>
</organism>
<evidence type="ECO:0000256" key="1">
    <source>
        <dbReference type="SAM" id="Phobius"/>
    </source>
</evidence>
<dbReference type="KEGG" id="vg:77936422"/>
<dbReference type="GeneID" id="77936422"/>
<keyword evidence="1" id="KW-0812">Transmembrane</keyword>
<dbReference type="RefSeq" id="YP_010660426.1">
    <property type="nucleotide sequence ID" value="NC_070877.1"/>
</dbReference>
<dbReference type="EMBL" id="MN183282">
    <property type="protein sequence ID" value="QED11550.1"/>
    <property type="molecule type" value="Genomic_DNA"/>
</dbReference>
<accession>A0A5B8WFI5</accession>
<keyword evidence="1" id="KW-1133">Transmembrane helix</keyword>
<feature type="transmembrane region" description="Helical" evidence="1">
    <location>
        <begin position="36"/>
        <end position="58"/>
    </location>
</feature>
<reference evidence="2 3" key="1">
    <citation type="submission" date="2019-07" db="EMBL/GenBank/DDBJ databases">
        <authorList>
            <person name="Abdullah A."/>
            <person name="Lima G.C."/>
            <person name="Cuneo C.K."/>
            <person name="Ennest D.C."/>
            <person name="Fritz K.J."/>
            <person name="Johnson B.T."/>
            <person name="Larson S.M."/>
            <person name="Lemunyete M.N."/>
            <person name="Murray M.B."/>
            <person name="Osmond D.E."/>
            <person name="Patras K.A."/>
            <person name="Ransibrahmanakul S."/>
            <person name="Simpson K.A."/>
            <person name="Thull B.S."/>
            <person name="Wetzel S."/>
            <person name="Bonilla J.A."/>
            <person name="Klyczek K."/>
            <person name="Garlena R.A."/>
            <person name="Russell D.A."/>
            <person name="Pope W.H."/>
            <person name="Jacobs-Sera D."/>
            <person name="Hatfull G.F."/>
        </authorList>
    </citation>
    <scope>NUCLEOTIDE SEQUENCE [LARGE SCALE GENOMIC DNA]</scope>
</reference>